<dbReference type="Pfam" id="PF00501">
    <property type="entry name" value="AMP-binding"/>
    <property type="match status" value="1"/>
</dbReference>
<name>A0A7D5I4Q2_9EURY</name>
<dbReference type="Gene3D" id="3.40.50.12780">
    <property type="entry name" value="N-terminal domain of ligase-like"/>
    <property type="match status" value="1"/>
</dbReference>
<evidence type="ECO:0000259" key="1">
    <source>
        <dbReference type="Pfam" id="PF00501"/>
    </source>
</evidence>
<dbReference type="OrthoDB" id="37928at2157"/>
<evidence type="ECO:0000313" key="3">
    <source>
        <dbReference type="Proteomes" id="UP000509594"/>
    </source>
</evidence>
<dbReference type="Proteomes" id="UP000509594">
    <property type="component" value="Chromosome"/>
</dbReference>
<dbReference type="InterPro" id="IPR042099">
    <property type="entry name" value="ANL_N_sf"/>
</dbReference>
<proteinExistence type="predicted"/>
<keyword evidence="3" id="KW-1185">Reference proteome</keyword>
<accession>A0A7D5I4Q2</accession>
<feature type="domain" description="AMP-dependent synthetase/ligase" evidence="1">
    <location>
        <begin position="117"/>
        <end position="337"/>
    </location>
</feature>
<dbReference type="AlphaFoldDB" id="A0A7D5I4Q2"/>
<dbReference type="SUPFAM" id="SSF56801">
    <property type="entry name" value="Acetyl-CoA synthetase-like"/>
    <property type="match status" value="1"/>
</dbReference>
<dbReference type="GO" id="GO:0016874">
    <property type="term" value="F:ligase activity"/>
    <property type="evidence" value="ECO:0007669"/>
    <property type="project" value="UniProtKB-KW"/>
</dbReference>
<dbReference type="EMBL" id="CP058215">
    <property type="protein sequence ID" value="QLC49721.1"/>
    <property type="molecule type" value="Genomic_DNA"/>
</dbReference>
<dbReference type="KEGG" id="mzi:HWN40_05390"/>
<organism evidence="2 3">
    <name type="scientific">Methanolobus zinderi</name>
    <dbReference type="NCBI Taxonomy" id="536044"/>
    <lineage>
        <taxon>Archaea</taxon>
        <taxon>Methanobacteriati</taxon>
        <taxon>Methanobacteriota</taxon>
        <taxon>Stenosarchaea group</taxon>
        <taxon>Methanomicrobia</taxon>
        <taxon>Methanosarcinales</taxon>
        <taxon>Methanosarcinaceae</taxon>
        <taxon>Methanolobus</taxon>
    </lineage>
</organism>
<sequence length="381" mass="43323">MSLSLPSKINTSIRMSVAKRKLESRKIDLQDGNPLEQWGLAKIRNDIKNNKELKEEFGQREIDRDLIKEYKLFKFRELLAYVMENSPYYQSLYADKDIDPSEIKSYEDLERLPLTEQEELANKPYHFLCVSRKDIAREFTSSGTTNMLKRMAYTQGELLEIVDSVISGLKMAGMDSKEDTLQIMYPTITATWDPGLVLSKACDLAGFSSVINDSVGAHDQIETIREAGTTIIIGTSSFLYELSKQVSELIEPGELGIRKIICSSEPLTEEMREVIESAWGCRTLRQWGMTELGLANAIECDHQDGFHLNNPDFLVEVIDPKTGEILPPGEKGELVVTTLRRKCMPLIRYRTRDITSLIDEPCDCGACVDQRICDIERWTDN</sequence>
<dbReference type="PANTHER" id="PTHR43845">
    <property type="entry name" value="BLR5969 PROTEIN"/>
    <property type="match status" value="1"/>
</dbReference>
<reference evidence="2 3" key="1">
    <citation type="submission" date="2020-06" db="EMBL/GenBank/DDBJ databases">
        <title>Methanolobus halotolerans sp. nov., isolated from a saline lake Tus in Siberia.</title>
        <authorList>
            <person name="Shen Y."/>
            <person name="Chen S.-C."/>
            <person name="Lai M.-C."/>
            <person name="Huang H.-H."/>
            <person name="Chiu H.-H."/>
            <person name="Tang S.-L."/>
            <person name="Rogozin D.Y."/>
            <person name="Degermendzhy A.G."/>
        </authorList>
    </citation>
    <scope>NUCLEOTIDE SEQUENCE [LARGE SCALE GENOMIC DNA]</scope>
    <source>
        <strain evidence="2 3">DSM 21339</strain>
    </source>
</reference>
<dbReference type="RefSeq" id="WP_176964777.1">
    <property type="nucleotide sequence ID" value="NZ_CP058215.1"/>
</dbReference>
<keyword evidence="2" id="KW-0436">Ligase</keyword>
<dbReference type="InterPro" id="IPR000873">
    <property type="entry name" value="AMP-dep_synth/lig_dom"/>
</dbReference>
<protein>
    <submittedName>
        <fullName evidence="2">Phenylacetate--CoA ligase family protein</fullName>
    </submittedName>
</protein>
<dbReference type="PANTHER" id="PTHR43845:SF1">
    <property type="entry name" value="BLR5969 PROTEIN"/>
    <property type="match status" value="1"/>
</dbReference>
<evidence type="ECO:0000313" key="2">
    <source>
        <dbReference type="EMBL" id="QLC49721.1"/>
    </source>
</evidence>
<gene>
    <name evidence="2" type="ORF">HWN40_05390</name>
</gene>
<dbReference type="GeneID" id="55821087"/>